<feature type="region of interest" description="Disordered" evidence="1">
    <location>
        <begin position="38"/>
        <end position="73"/>
    </location>
</feature>
<feature type="chain" id="PRO_5021759981" evidence="2">
    <location>
        <begin position="20"/>
        <end position="73"/>
    </location>
</feature>
<feature type="signal peptide" evidence="2">
    <location>
        <begin position="1"/>
        <end position="19"/>
    </location>
</feature>
<accession>A0A553I8Q4</accession>
<name>A0A553I8Q4_9PEZI</name>
<gene>
    <name evidence="3" type="ORF">FHL15_002479</name>
</gene>
<evidence type="ECO:0000256" key="1">
    <source>
        <dbReference type="SAM" id="MobiDB-lite"/>
    </source>
</evidence>
<dbReference type="OrthoDB" id="4730181at2759"/>
<evidence type="ECO:0000256" key="2">
    <source>
        <dbReference type="SAM" id="SignalP"/>
    </source>
</evidence>
<reference evidence="4" key="1">
    <citation type="submission" date="2019-06" db="EMBL/GenBank/DDBJ databases">
        <title>Draft genome sequence of the griseofulvin-producing fungus Xylaria cubensis strain G536.</title>
        <authorList>
            <person name="Mead M.E."/>
            <person name="Raja H.A."/>
            <person name="Steenwyk J.L."/>
            <person name="Knowles S.L."/>
            <person name="Oberlies N.H."/>
            <person name="Rokas A."/>
        </authorList>
    </citation>
    <scope>NUCLEOTIDE SEQUENCE [LARGE SCALE GENOMIC DNA]</scope>
    <source>
        <strain evidence="4">G536</strain>
    </source>
</reference>
<protein>
    <submittedName>
        <fullName evidence="3">Uncharacterized protein</fullName>
    </submittedName>
</protein>
<dbReference type="EMBL" id="VFLP01000010">
    <property type="protein sequence ID" value="TRX96577.1"/>
    <property type="molecule type" value="Genomic_DNA"/>
</dbReference>
<dbReference type="Proteomes" id="UP000319160">
    <property type="component" value="Unassembled WGS sequence"/>
</dbReference>
<sequence>MFTLKHLNVALIGLAGARADMLTGDNIDFSAQTYLKKNNSSDPFERVSQGPEFSTSEPPTNVLSLEDLLSQKQ</sequence>
<proteinExistence type="predicted"/>
<comment type="caution">
    <text evidence="3">The sequence shown here is derived from an EMBL/GenBank/DDBJ whole genome shotgun (WGS) entry which is preliminary data.</text>
</comment>
<evidence type="ECO:0000313" key="3">
    <source>
        <dbReference type="EMBL" id="TRX96577.1"/>
    </source>
</evidence>
<keyword evidence="2" id="KW-0732">Signal</keyword>
<organism evidence="3 4">
    <name type="scientific">Xylaria flabelliformis</name>
    <dbReference type="NCBI Taxonomy" id="2512241"/>
    <lineage>
        <taxon>Eukaryota</taxon>
        <taxon>Fungi</taxon>
        <taxon>Dikarya</taxon>
        <taxon>Ascomycota</taxon>
        <taxon>Pezizomycotina</taxon>
        <taxon>Sordariomycetes</taxon>
        <taxon>Xylariomycetidae</taxon>
        <taxon>Xylariales</taxon>
        <taxon>Xylariaceae</taxon>
        <taxon>Xylaria</taxon>
    </lineage>
</organism>
<evidence type="ECO:0000313" key="4">
    <source>
        <dbReference type="Proteomes" id="UP000319160"/>
    </source>
</evidence>
<dbReference type="AlphaFoldDB" id="A0A553I8Q4"/>
<keyword evidence="4" id="KW-1185">Reference proteome</keyword>
<feature type="compositionally biased region" description="Polar residues" evidence="1">
    <location>
        <begin position="51"/>
        <end position="63"/>
    </location>
</feature>